<proteinExistence type="predicted"/>
<organism evidence="1">
    <name type="scientific">Pseudoalteromonas sp. 4mar</name>
    <dbReference type="NCBI Taxonomy" id="1434883"/>
    <lineage>
        <taxon>Bacteria</taxon>
        <taxon>Pseudomonadati</taxon>
        <taxon>Pseudomonadota</taxon>
        <taxon>Gammaproteobacteria</taxon>
        <taxon>Alteromonadales</taxon>
        <taxon>Pseudoalteromonadaceae</taxon>
        <taxon>Pseudoalteromonas</taxon>
    </lineage>
</organism>
<dbReference type="AlphaFoldDB" id="A0A024HV79"/>
<dbReference type="NCBIfam" id="NF007277">
    <property type="entry name" value="PRK09736.1"/>
    <property type="match status" value="1"/>
</dbReference>
<protein>
    <submittedName>
        <fullName evidence="1">Putative McrBC 5-methylcytosine restriction system component</fullName>
    </submittedName>
</protein>
<dbReference type="EMBL" id="HG794401">
    <property type="protein sequence ID" value="CDK41228.1"/>
    <property type="molecule type" value="Genomic_DNA"/>
</dbReference>
<dbReference type="InterPro" id="IPR014407">
    <property type="entry name" value="McrC_bac"/>
</dbReference>
<evidence type="ECO:0000313" key="1">
    <source>
        <dbReference type="EMBL" id="CDK41228.1"/>
    </source>
</evidence>
<dbReference type="PANTHER" id="PTHR38733:SF1">
    <property type="entry name" value="TYPE IV METHYL-DIRECTED RESTRICTION ENZYME ECOKMCRBC"/>
    <property type="match status" value="1"/>
</dbReference>
<accession>A0A024HV79</accession>
<dbReference type="GO" id="GO:0009307">
    <property type="term" value="P:DNA restriction-modification system"/>
    <property type="evidence" value="ECO:0007669"/>
    <property type="project" value="InterPro"/>
</dbReference>
<dbReference type="PANTHER" id="PTHR38733">
    <property type="entry name" value="PROTEIN MCRC"/>
    <property type="match status" value="1"/>
</dbReference>
<dbReference type="InterPro" id="IPR019292">
    <property type="entry name" value="McrC"/>
</dbReference>
<reference evidence="1" key="1">
    <citation type="submission" date="2013-11" db="EMBL/GenBank/DDBJ databases">
        <title>Unveiling the pan-genome of the SXT/R391 family of ICEs: Molecular characterization of new variable regions of SXT/R391-like ICEs detected in genomes of Pseudoalteromonas sp. and Vibrio scophthalmi.</title>
        <authorList>
            <person name="Rodriguez-Blanco A."/>
            <person name="Lemos M."/>
            <person name="Osorio C."/>
        </authorList>
    </citation>
    <scope>NUCLEOTIDE SEQUENCE</scope>
    <source>
        <strain evidence="1">4mar</strain>
    </source>
</reference>
<dbReference type="PIRSF" id="PIRSF003109">
    <property type="entry name" value="McrC"/>
    <property type="match status" value="1"/>
</dbReference>
<gene>
    <name evidence="1" type="primary">pspspa1-6</name>
</gene>
<sequence length="375" mass="43019">MSAVIEAKSQTTSSRRLGKIPVRHLWLLMLYASDLYRHLGTNKVDVEDNPEDIADLVAEILCHQVEERMMRNLSYGYESKVAVISRVRGRIDTLTTERQRLLEKGKVCCRFDELTVDTPRNRYVRSALERLSKLNIKPTLAHKCRALMLSLERLGVSKAKPINYSGKSERFGRHDISDQKLVAAADLAFSLAIPTEFDGQFHLTAPDTRKEWLRKLFEKALAGFYAVALDKREWRVLAGKQFDWQISDKSSGIDEILPSMKTDIIIDNRSPDKRLVIDTKFNSVTTKGWHREQTLRSGYIYQMYTYLRSQEVTSDPTSLESIGMLLHPTVDKEVAEMVIIQGHPIWFCTVNLGESAISIRERLLALLQKSFQEKK</sequence>
<name>A0A024HV79_9GAMM</name>
<dbReference type="Pfam" id="PF10117">
    <property type="entry name" value="McrBC"/>
    <property type="match status" value="1"/>
</dbReference>
<dbReference type="REBASE" id="87346">
    <property type="entry name" value="Psp4MMcrBCP"/>
</dbReference>